<dbReference type="SMART" id="SM00220">
    <property type="entry name" value="S_TKc"/>
    <property type="match status" value="1"/>
</dbReference>
<dbReference type="PANTHER" id="PTHR46082">
    <property type="entry name" value="ATP/GTP-BINDING PROTEIN-RELATED"/>
    <property type="match status" value="1"/>
</dbReference>
<evidence type="ECO:0000259" key="1">
    <source>
        <dbReference type="PROSITE" id="PS50011"/>
    </source>
</evidence>
<dbReference type="SUPFAM" id="SSF48452">
    <property type="entry name" value="TPR-like"/>
    <property type="match status" value="1"/>
</dbReference>
<dbReference type="EMBL" id="MIKG01000024">
    <property type="protein sequence ID" value="RAO73381.1"/>
    <property type="molecule type" value="Genomic_DNA"/>
</dbReference>
<dbReference type="InterPro" id="IPR053137">
    <property type="entry name" value="NLR-like"/>
</dbReference>
<gene>
    <name evidence="2" type="ORF">BHQ10_009393</name>
</gene>
<sequence>MDIYRDKDQLVSKLYNQIKSKEAEKMFDQTVRSLEQIFGKDHDLTLQTKHWLAYELYNQKKYKEAEKIFDETVRSLEQTLGKDHEDTLRSKHYLGLTIWNQKKYEEAEKTFDQTVHSREQTLGKDHEDTLRSKHWLAWTLWDQKKYEEAEKTFNQVVRGREQTLGKDHENTLRSKHWLAWTLWDQKKYEEAEKMFEQTLQGREKTLGDHPDTLESRRLLQNIREFRSTAGSRTVIHDTIETMADRLDLEKGFEGRHQHFKKGEPLPFESKRELGSGGFGRVDKVLSSISNREYARKRVSRKTALGGRGIEALKGMIVEIEILKKLKHRHIVEFVGSYTDPRYFSVIMSPVVEQDLSAYLKIAGSEQHKEIRTFFGCLATGLQFLHDNQIRHKDIKPSNILVNRGNILFTDFGLALDFTDASGSTTVGTVKYMTNRYCAPEVALQEPRNTSSDIWCLGVVFLEMIVILKGKTVKWIDDFLTTHGSQWLYVRSNFAGLEELLAELEQTENLTDNEVLVWTQQMLQEKHTSRPTAASLVTSTARPYSHGGGDIEMDDVLELEKAS</sequence>
<dbReference type="GO" id="GO:0004672">
    <property type="term" value="F:protein kinase activity"/>
    <property type="evidence" value="ECO:0007669"/>
    <property type="project" value="InterPro"/>
</dbReference>
<dbReference type="InterPro" id="IPR000719">
    <property type="entry name" value="Prot_kinase_dom"/>
</dbReference>
<dbReference type="Pfam" id="PF00069">
    <property type="entry name" value="Pkinase"/>
    <property type="match status" value="1"/>
</dbReference>
<protein>
    <recommendedName>
        <fullName evidence="1">Protein kinase domain-containing protein</fullName>
    </recommendedName>
</protein>
<dbReference type="AlphaFoldDB" id="A0A364LCC9"/>
<dbReference type="InterPro" id="IPR008271">
    <property type="entry name" value="Ser/Thr_kinase_AS"/>
</dbReference>
<dbReference type="Gene3D" id="1.25.40.10">
    <property type="entry name" value="Tetratricopeptide repeat domain"/>
    <property type="match status" value="1"/>
</dbReference>
<dbReference type="GeneID" id="63798607"/>
<feature type="domain" description="Protein kinase" evidence="1">
    <location>
        <begin position="267"/>
        <end position="544"/>
    </location>
</feature>
<dbReference type="InterPro" id="IPR011009">
    <property type="entry name" value="Kinase-like_dom_sf"/>
</dbReference>
<comment type="caution">
    <text evidence="2">The sequence shown here is derived from an EMBL/GenBank/DDBJ whole genome shotgun (WGS) entry which is preliminary data.</text>
</comment>
<evidence type="ECO:0000313" key="2">
    <source>
        <dbReference type="EMBL" id="RAO73381.1"/>
    </source>
</evidence>
<dbReference type="STRING" id="1196081.A0A364LCC9"/>
<proteinExistence type="predicted"/>
<keyword evidence="3" id="KW-1185">Reference proteome</keyword>
<name>A0A364LCC9_TALAM</name>
<organism evidence="2 3">
    <name type="scientific">Talaromyces amestolkiae</name>
    <dbReference type="NCBI Taxonomy" id="1196081"/>
    <lineage>
        <taxon>Eukaryota</taxon>
        <taxon>Fungi</taxon>
        <taxon>Dikarya</taxon>
        <taxon>Ascomycota</taxon>
        <taxon>Pezizomycotina</taxon>
        <taxon>Eurotiomycetes</taxon>
        <taxon>Eurotiomycetidae</taxon>
        <taxon>Eurotiales</taxon>
        <taxon>Trichocomaceae</taxon>
        <taxon>Talaromyces</taxon>
        <taxon>Talaromyces sect. Talaromyces</taxon>
    </lineage>
</organism>
<evidence type="ECO:0000313" key="3">
    <source>
        <dbReference type="Proteomes" id="UP000249363"/>
    </source>
</evidence>
<dbReference type="PROSITE" id="PS50011">
    <property type="entry name" value="PROTEIN_KINASE_DOM"/>
    <property type="match status" value="1"/>
</dbReference>
<dbReference type="Gene3D" id="1.10.510.10">
    <property type="entry name" value="Transferase(Phosphotransferase) domain 1"/>
    <property type="match status" value="1"/>
</dbReference>
<dbReference type="Pfam" id="PF13424">
    <property type="entry name" value="TPR_12"/>
    <property type="match status" value="2"/>
</dbReference>
<dbReference type="InterPro" id="IPR011990">
    <property type="entry name" value="TPR-like_helical_dom_sf"/>
</dbReference>
<accession>A0A364LCC9</accession>
<reference evidence="2 3" key="1">
    <citation type="journal article" date="2017" name="Biotechnol. Biofuels">
        <title>Differential beta-glucosidase expression as a function of carbon source availability in Talaromyces amestolkiae: a genomic and proteomic approach.</title>
        <authorList>
            <person name="de Eugenio L.I."/>
            <person name="Mendez-Liter J.A."/>
            <person name="Nieto-Dominguez M."/>
            <person name="Alonso L."/>
            <person name="Gil-Munoz J."/>
            <person name="Barriuso J."/>
            <person name="Prieto A."/>
            <person name="Martinez M.J."/>
        </authorList>
    </citation>
    <scope>NUCLEOTIDE SEQUENCE [LARGE SCALE GENOMIC DNA]</scope>
    <source>
        <strain evidence="2 3">CIB</strain>
    </source>
</reference>
<dbReference type="CDD" id="cd00180">
    <property type="entry name" value="PKc"/>
    <property type="match status" value="1"/>
</dbReference>
<dbReference type="PANTHER" id="PTHR46082:SF6">
    <property type="entry name" value="AAA+ ATPASE DOMAIN-CONTAINING PROTEIN-RELATED"/>
    <property type="match status" value="1"/>
</dbReference>
<dbReference type="Proteomes" id="UP000249363">
    <property type="component" value="Unassembled WGS sequence"/>
</dbReference>
<dbReference type="OrthoDB" id="4227289at2759"/>
<dbReference type="SUPFAM" id="SSF56112">
    <property type="entry name" value="Protein kinase-like (PK-like)"/>
    <property type="match status" value="1"/>
</dbReference>
<dbReference type="PROSITE" id="PS00108">
    <property type="entry name" value="PROTEIN_KINASE_ST"/>
    <property type="match status" value="1"/>
</dbReference>
<dbReference type="RefSeq" id="XP_040737895.1">
    <property type="nucleotide sequence ID" value="XM_040882303.1"/>
</dbReference>
<dbReference type="GO" id="GO:0005524">
    <property type="term" value="F:ATP binding"/>
    <property type="evidence" value="ECO:0007669"/>
    <property type="project" value="InterPro"/>
</dbReference>